<dbReference type="EMBL" id="CAWYQH010000163">
    <property type="protein sequence ID" value="CAK8697266.1"/>
    <property type="molecule type" value="Genomic_DNA"/>
</dbReference>
<protein>
    <submittedName>
        <fullName evidence="1">Uncharacterized protein</fullName>
    </submittedName>
</protein>
<comment type="caution">
    <text evidence="1">The sequence shown here is derived from an EMBL/GenBank/DDBJ whole genome shotgun (WGS) entry which is preliminary data.</text>
</comment>
<keyword evidence="2" id="KW-1185">Reference proteome</keyword>
<evidence type="ECO:0000313" key="2">
    <source>
        <dbReference type="Proteomes" id="UP001642483"/>
    </source>
</evidence>
<proteinExistence type="predicted"/>
<organism evidence="1 2">
    <name type="scientific">Clavelina lepadiformis</name>
    <name type="common">Light-bulb sea squirt</name>
    <name type="synonym">Ascidia lepadiformis</name>
    <dbReference type="NCBI Taxonomy" id="159417"/>
    <lineage>
        <taxon>Eukaryota</taxon>
        <taxon>Metazoa</taxon>
        <taxon>Chordata</taxon>
        <taxon>Tunicata</taxon>
        <taxon>Ascidiacea</taxon>
        <taxon>Aplousobranchia</taxon>
        <taxon>Clavelinidae</taxon>
        <taxon>Clavelina</taxon>
    </lineage>
</organism>
<sequence length="471" mass="53115">MNWVGRPRDRLKRSKETERKQKEFFAQRKLEQLQEKQRNRYKKGISRDLLNLECVTKTIRNPFDEPEIGDDMTSKVKKNQKEFSSVAIVGLSSCTKRKYSQFTFPLQSKKEILPSYQSTPIVHKSDGCNRKSTNLYSTQKNAFIPPSPIHSENISPISAPTEYVNGNLNTTKAVCWRSPHASIHSITPKSGNMLLVDGASHSSANEVCSTEPSSFIHLNTLCSDGTNNNFVDVDSLHGVPSAYGFIKQEFDDPNDSQSALSVSRYDQYDIFPDSSAHNSKSHDSYAHDQSNLIQLMSDIYENDKSGLETCHSTDEPSTKMLNFQENYSRAPQASAESEEVDSDCEEVFIHCIPPKTPNMKRPPLEFPKQMIKEEHLPYTPSSNWETPWHEPGHAPVLTSSDQIAEAFPQYNQAHKFSPSNTPTLRETGTSPVRWSIYNAVTQTARELVERGSSPILKFSMNVAAQNDVIDV</sequence>
<evidence type="ECO:0000313" key="1">
    <source>
        <dbReference type="EMBL" id="CAK8697266.1"/>
    </source>
</evidence>
<dbReference type="Proteomes" id="UP001642483">
    <property type="component" value="Unassembled WGS sequence"/>
</dbReference>
<gene>
    <name evidence="1" type="ORF">CVLEPA_LOCUS30526</name>
</gene>
<name>A0ABP0GZX1_CLALP</name>
<reference evidence="1 2" key="1">
    <citation type="submission" date="2024-02" db="EMBL/GenBank/DDBJ databases">
        <authorList>
            <person name="Daric V."/>
            <person name="Darras S."/>
        </authorList>
    </citation>
    <scope>NUCLEOTIDE SEQUENCE [LARGE SCALE GENOMIC DNA]</scope>
</reference>
<accession>A0ABP0GZX1</accession>